<dbReference type="AlphaFoldDB" id="A0A0A9W7L2"/>
<evidence type="ECO:0000313" key="2">
    <source>
        <dbReference type="EMBL" id="JAG02473.1"/>
    </source>
</evidence>
<proteinExistence type="predicted"/>
<keyword evidence="2" id="KW-0547">Nucleotide-binding</keyword>
<feature type="region of interest" description="Disordered" evidence="1">
    <location>
        <begin position="99"/>
        <end position="130"/>
    </location>
</feature>
<feature type="compositionally biased region" description="Polar residues" evidence="1">
    <location>
        <begin position="116"/>
        <end position="130"/>
    </location>
</feature>
<evidence type="ECO:0000256" key="1">
    <source>
        <dbReference type="SAM" id="MobiDB-lite"/>
    </source>
</evidence>
<reference evidence="2" key="2">
    <citation type="submission" date="2014-07" db="EMBL/GenBank/DDBJ databases">
        <authorList>
            <person name="Hull J."/>
        </authorList>
    </citation>
    <scope>NUCLEOTIDE SEQUENCE</scope>
</reference>
<keyword evidence="2" id="KW-0378">Hydrolase</keyword>
<sequence>MGQHLKKFCKHNFIRFKAMNEILKLREQITKLLAIHIHPLGYSLHKYVSKCTKVSTISEAAQVLITNTEMKKTTFHNKDIETVSIGVGDMDECLESIGEEEDENENDVQIEKNDLSAETTLVQHGSRSEM</sequence>
<reference evidence="2" key="1">
    <citation type="journal article" date="2014" name="PLoS ONE">
        <title>Transcriptome-Based Identification of ABC Transporters in the Western Tarnished Plant Bug Lygus hesperus.</title>
        <authorList>
            <person name="Hull J.J."/>
            <person name="Chaney K."/>
            <person name="Geib S.M."/>
            <person name="Fabrick J.A."/>
            <person name="Brent C.S."/>
            <person name="Walsh D."/>
            <person name="Lavine L.C."/>
        </authorList>
    </citation>
    <scope>NUCLEOTIDE SEQUENCE</scope>
</reference>
<dbReference type="GO" id="GO:0004386">
    <property type="term" value="F:helicase activity"/>
    <property type="evidence" value="ECO:0007669"/>
    <property type="project" value="UniProtKB-KW"/>
</dbReference>
<dbReference type="EMBL" id="GBHO01041131">
    <property type="protein sequence ID" value="JAG02473.1"/>
    <property type="molecule type" value="Transcribed_RNA"/>
</dbReference>
<keyword evidence="2" id="KW-0347">Helicase</keyword>
<organism evidence="2">
    <name type="scientific">Lygus hesperus</name>
    <name type="common">Western plant bug</name>
    <dbReference type="NCBI Taxonomy" id="30085"/>
    <lineage>
        <taxon>Eukaryota</taxon>
        <taxon>Metazoa</taxon>
        <taxon>Ecdysozoa</taxon>
        <taxon>Arthropoda</taxon>
        <taxon>Hexapoda</taxon>
        <taxon>Insecta</taxon>
        <taxon>Pterygota</taxon>
        <taxon>Neoptera</taxon>
        <taxon>Paraneoptera</taxon>
        <taxon>Hemiptera</taxon>
        <taxon>Heteroptera</taxon>
        <taxon>Panheteroptera</taxon>
        <taxon>Cimicomorpha</taxon>
        <taxon>Miridae</taxon>
        <taxon>Mirini</taxon>
        <taxon>Lygus</taxon>
    </lineage>
</organism>
<gene>
    <name evidence="2" type="ORF">CM83_100951</name>
</gene>
<name>A0A0A9W7L2_LYGHE</name>
<protein>
    <submittedName>
        <fullName evidence="2">Putative ATP-dependent RNA helicase PB1A10.06c</fullName>
    </submittedName>
</protein>
<feature type="compositionally biased region" description="Acidic residues" evidence="1">
    <location>
        <begin position="99"/>
        <end position="108"/>
    </location>
</feature>
<keyword evidence="2" id="KW-0067">ATP-binding</keyword>
<accession>A0A0A9W7L2</accession>